<dbReference type="RefSeq" id="WP_344966929.1">
    <property type="nucleotide sequence ID" value="NZ_BAABDD010000002.1"/>
</dbReference>
<protein>
    <recommendedName>
        <fullName evidence="3">YbaB/EbfC DNA-binding family protein</fullName>
    </recommendedName>
</protein>
<dbReference type="Proteomes" id="UP001500908">
    <property type="component" value="Unassembled WGS sequence"/>
</dbReference>
<proteinExistence type="predicted"/>
<comment type="caution">
    <text evidence="1">The sequence shown here is derived from an EMBL/GenBank/DDBJ whole genome shotgun (WGS) entry which is preliminary data.</text>
</comment>
<gene>
    <name evidence="1" type="ORF">GCM10022402_05540</name>
</gene>
<evidence type="ECO:0008006" key="3">
    <source>
        <dbReference type="Google" id="ProtNLM"/>
    </source>
</evidence>
<name>A0ABP7F1J3_9ACTN</name>
<keyword evidence="2" id="KW-1185">Reference proteome</keyword>
<sequence>MTRGHPFQPSFTREQLARMAEPGAIRTELAGTTVVVHMGRDRKPLVFQPSAETEKNSVDVARRLGEALLQAARLLDNPKERALLATEPDTSWMSTY</sequence>
<evidence type="ECO:0000313" key="1">
    <source>
        <dbReference type="EMBL" id="GAA3727722.1"/>
    </source>
</evidence>
<dbReference type="EMBL" id="BAABDD010000002">
    <property type="protein sequence ID" value="GAA3727722.1"/>
    <property type="molecule type" value="Genomic_DNA"/>
</dbReference>
<accession>A0ABP7F1J3</accession>
<reference evidence="2" key="1">
    <citation type="journal article" date="2019" name="Int. J. Syst. Evol. Microbiol.">
        <title>The Global Catalogue of Microorganisms (GCM) 10K type strain sequencing project: providing services to taxonomists for standard genome sequencing and annotation.</title>
        <authorList>
            <consortium name="The Broad Institute Genomics Platform"/>
            <consortium name="The Broad Institute Genome Sequencing Center for Infectious Disease"/>
            <person name="Wu L."/>
            <person name="Ma J."/>
        </authorList>
    </citation>
    <scope>NUCLEOTIDE SEQUENCE [LARGE SCALE GENOMIC DNA]</scope>
    <source>
        <strain evidence="2">JCM 17137</strain>
    </source>
</reference>
<organism evidence="1 2">
    <name type="scientific">Salinactinospora qingdaonensis</name>
    <dbReference type="NCBI Taxonomy" id="702744"/>
    <lineage>
        <taxon>Bacteria</taxon>
        <taxon>Bacillati</taxon>
        <taxon>Actinomycetota</taxon>
        <taxon>Actinomycetes</taxon>
        <taxon>Streptosporangiales</taxon>
        <taxon>Nocardiopsidaceae</taxon>
        <taxon>Salinactinospora</taxon>
    </lineage>
</organism>
<evidence type="ECO:0000313" key="2">
    <source>
        <dbReference type="Proteomes" id="UP001500908"/>
    </source>
</evidence>